<protein>
    <submittedName>
        <fullName evidence="2">Squalene synthetase-like protein</fullName>
    </submittedName>
</protein>
<dbReference type="Proteomes" id="UP001357485">
    <property type="component" value="Unassembled WGS sequence"/>
</dbReference>
<sequence length="244" mass="26880">MARSKRGASPKSRYFSLADEAQNTERHHSRWSSDQKLRNSKVTFVSAAFSQPTNGHEELAEEKTTSDLAKQIDGAMEESQHAMAQMALQGSRESMPPDIFHDTDHDNRLLHETEAVQQDQAHCAKEDTEASRPPPYIIDTVGSGFKQTGLTPPAIRSISPTPSNSSEEVVLFHGRNKTRSKTDEVFEFQTHAAAPVQELLGCNFVGDSLLKALENSTQDGSTPAALPLRITQPPHQPLNRNLAV</sequence>
<reference evidence="2 3" key="1">
    <citation type="submission" date="2023-08" db="EMBL/GenBank/DDBJ databases">
        <title>Black Yeasts Isolated from many extreme environments.</title>
        <authorList>
            <person name="Coleine C."/>
            <person name="Stajich J.E."/>
            <person name="Selbmann L."/>
        </authorList>
    </citation>
    <scope>NUCLEOTIDE SEQUENCE [LARGE SCALE GENOMIC DNA]</scope>
    <source>
        <strain evidence="2 3">CCFEE 536</strain>
    </source>
</reference>
<feature type="compositionally biased region" description="Basic and acidic residues" evidence="1">
    <location>
        <begin position="23"/>
        <end position="37"/>
    </location>
</feature>
<proteinExistence type="predicted"/>
<feature type="region of interest" description="Disordered" evidence="1">
    <location>
        <begin position="1"/>
        <end position="37"/>
    </location>
</feature>
<evidence type="ECO:0000256" key="1">
    <source>
        <dbReference type="SAM" id="MobiDB-lite"/>
    </source>
</evidence>
<evidence type="ECO:0000313" key="3">
    <source>
        <dbReference type="Proteomes" id="UP001357485"/>
    </source>
</evidence>
<keyword evidence="3" id="KW-1185">Reference proteome</keyword>
<organism evidence="2 3">
    <name type="scientific">Cryomyces antarcticus</name>
    <dbReference type="NCBI Taxonomy" id="329879"/>
    <lineage>
        <taxon>Eukaryota</taxon>
        <taxon>Fungi</taxon>
        <taxon>Dikarya</taxon>
        <taxon>Ascomycota</taxon>
        <taxon>Pezizomycotina</taxon>
        <taxon>Dothideomycetes</taxon>
        <taxon>Dothideomycetes incertae sedis</taxon>
        <taxon>Cryomyces</taxon>
    </lineage>
</organism>
<feature type="region of interest" description="Disordered" evidence="1">
    <location>
        <begin position="217"/>
        <end position="244"/>
    </location>
</feature>
<evidence type="ECO:0000313" key="2">
    <source>
        <dbReference type="EMBL" id="KAK5283674.1"/>
    </source>
</evidence>
<comment type="caution">
    <text evidence="2">The sequence shown here is derived from an EMBL/GenBank/DDBJ whole genome shotgun (WGS) entry which is preliminary data.</text>
</comment>
<feature type="non-terminal residue" evidence="2">
    <location>
        <position position="244"/>
    </location>
</feature>
<dbReference type="EMBL" id="JAVRRA010000858">
    <property type="protein sequence ID" value="KAK5283674.1"/>
    <property type="molecule type" value="Genomic_DNA"/>
</dbReference>
<name>A0ABR0M797_9PEZI</name>
<accession>A0ABR0M797</accession>
<gene>
    <name evidence="2" type="primary">SQS1_1</name>
    <name evidence="2" type="ORF">LTR16_005385</name>
</gene>